<keyword evidence="2" id="KW-1185">Reference proteome</keyword>
<comment type="caution">
    <text evidence="1">The sequence shown here is derived from an EMBL/GenBank/DDBJ whole genome shotgun (WGS) entry which is preliminary data.</text>
</comment>
<feature type="non-terminal residue" evidence="1">
    <location>
        <position position="1"/>
    </location>
</feature>
<organism evidence="1 2">
    <name type="scientific">Mucuna pruriens</name>
    <name type="common">Velvet bean</name>
    <name type="synonym">Dolichos pruriens</name>
    <dbReference type="NCBI Taxonomy" id="157652"/>
    <lineage>
        <taxon>Eukaryota</taxon>
        <taxon>Viridiplantae</taxon>
        <taxon>Streptophyta</taxon>
        <taxon>Embryophyta</taxon>
        <taxon>Tracheophyta</taxon>
        <taxon>Spermatophyta</taxon>
        <taxon>Magnoliopsida</taxon>
        <taxon>eudicotyledons</taxon>
        <taxon>Gunneridae</taxon>
        <taxon>Pentapetalae</taxon>
        <taxon>rosids</taxon>
        <taxon>fabids</taxon>
        <taxon>Fabales</taxon>
        <taxon>Fabaceae</taxon>
        <taxon>Papilionoideae</taxon>
        <taxon>50 kb inversion clade</taxon>
        <taxon>NPAAA clade</taxon>
        <taxon>indigoferoid/millettioid clade</taxon>
        <taxon>Phaseoleae</taxon>
        <taxon>Mucuna</taxon>
    </lineage>
</organism>
<dbReference type="EMBL" id="QJKJ01000054">
    <property type="protein sequence ID" value="RDY14566.1"/>
    <property type="molecule type" value="Genomic_DNA"/>
</dbReference>
<proteinExistence type="predicted"/>
<name>A0A371IHM9_MUCPR</name>
<sequence length="69" mass="8006">MDESKLMSTPIQAVNSNYIETQKLIQAWIGQHGRAPINMVMHSHRDYARMCQPTWVVLHEQDCTQQHAT</sequence>
<evidence type="ECO:0000313" key="1">
    <source>
        <dbReference type="EMBL" id="RDY14566.1"/>
    </source>
</evidence>
<reference evidence="1" key="1">
    <citation type="submission" date="2018-05" db="EMBL/GenBank/DDBJ databases">
        <title>Draft genome of Mucuna pruriens seed.</title>
        <authorList>
            <person name="Nnadi N.E."/>
            <person name="Vos R."/>
            <person name="Hasami M.H."/>
            <person name="Devisetty U.K."/>
            <person name="Aguiy J.C."/>
        </authorList>
    </citation>
    <scope>NUCLEOTIDE SEQUENCE [LARGE SCALE GENOMIC DNA]</scope>
    <source>
        <strain evidence="1">JCA_2017</strain>
    </source>
</reference>
<accession>A0A371IHM9</accession>
<dbReference type="Proteomes" id="UP000257109">
    <property type="component" value="Unassembled WGS sequence"/>
</dbReference>
<gene>
    <name evidence="1" type="ORF">CR513_00353</name>
</gene>
<dbReference type="AlphaFoldDB" id="A0A371IHM9"/>
<protein>
    <submittedName>
        <fullName evidence="1">Uncharacterized protein</fullName>
    </submittedName>
</protein>
<evidence type="ECO:0000313" key="2">
    <source>
        <dbReference type="Proteomes" id="UP000257109"/>
    </source>
</evidence>